<dbReference type="Pfam" id="PF18027">
    <property type="entry name" value="Pepdidase_M14_N"/>
    <property type="match status" value="1"/>
</dbReference>
<evidence type="ECO:0000313" key="7">
    <source>
        <dbReference type="Proteomes" id="UP000011087"/>
    </source>
</evidence>
<proteinExistence type="inferred from homology"/>
<feature type="domain" description="Peptidase M14" evidence="4">
    <location>
        <begin position="153"/>
        <end position="329"/>
    </location>
</feature>
<evidence type="ECO:0000259" key="4">
    <source>
        <dbReference type="PROSITE" id="PS52035"/>
    </source>
</evidence>
<organism evidence="5">
    <name type="scientific">Guillardia theta (strain CCMP2712)</name>
    <name type="common">Cryptophyte</name>
    <dbReference type="NCBI Taxonomy" id="905079"/>
    <lineage>
        <taxon>Eukaryota</taxon>
        <taxon>Cryptophyceae</taxon>
        <taxon>Pyrenomonadales</taxon>
        <taxon>Geminigeraceae</taxon>
        <taxon>Guillardia</taxon>
    </lineage>
</organism>
<comment type="caution">
    <text evidence="3">Lacks conserved residue(s) required for the propagation of feature annotation.</text>
</comment>
<dbReference type="AlphaFoldDB" id="L1I5Y5"/>
<dbReference type="EnsemblProtists" id="EKX31269">
    <property type="protein sequence ID" value="EKX31269"/>
    <property type="gene ID" value="GUITHDRAFT_83271"/>
</dbReference>
<dbReference type="GO" id="GO:0008270">
    <property type="term" value="F:zinc ion binding"/>
    <property type="evidence" value="ECO:0007669"/>
    <property type="project" value="InterPro"/>
</dbReference>
<reference evidence="5 7" key="1">
    <citation type="journal article" date="2012" name="Nature">
        <title>Algal genomes reveal evolutionary mosaicism and the fate of nucleomorphs.</title>
        <authorList>
            <consortium name="DOE Joint Genome Institute"/>
            <person name="Curtis B.A."/>
            <person name="Tanifuji G."/>
            <person name="Burki F."/>
            <person name="Gruber A."/>
            <person name="Irimia M."/>
            <person name="Maruyama S."/>
            <person name="Arias M.C."/>
            <person name="Ball S.G."/>
            <person name="Gile G.H."/>
            <person name="Hirakawa Y."/>
            <person name="Hopkins J.F."/>
            <person name="Kuo A."/>
            <person name="Rensing S.A."/>
            <person name="Schmutz J."/>
            <person name="Symeonidi A."/>
            <person name="Elias M."/>
            <person name="Eveleigh R.J."/>
            <person name="Herman E.K."/>
            <person name="Klute M.J."/>
            <person name="Nakayama T."/>
            <person name="Obornik M."/>
            <person name="Reyes-Prieto A."/>
            <person name="Armbrust E.V."/>
            <person name="Aves S.J."/>
            <person name="Beiko R.G."/>
            <person name="Coutinho P."/>
            <person name="Dacks J.B."/>
            <person name="Durnford D.G."/>
            <person name="Fast N.M."/>
            <person name="Green B.R."/>
            <person name="Grisdale C.J."/>
            <person name="Hempel F."/>
            <person name="Henrissat B."/>
            <person name="Hoppner M.P."/>
            <person name="Ishida K."/>
            <person name="Kim E."/>
            <person name="Koreny L."/>
            <person name="Kroth P.G."/>
            <person name="Liu Y."/>
            <person name="Malik S.B."/>
            <person name="Maier U.G."/>
            <person name="McRose D."/>
            <person name="Mock T."/>
            <person name="Neilson J.A."/>
            <person name="Onodera N.T."/>
            <person name="Poole A.M."/>
            <person name="Pritham E.J."/>
            <person name="Richards T.A."/>
            <person name="Rocap G."/>
            <person name="Roy S.W."/>
            <person name="Sarai C."/>
            <person name="Schaack S."/>
            <person name="Shirato S."/>
            <person name="Slamovits C.H."/>
            <person name="Spencer D.F."/>
            <person name="Suzuki S."/>
            <person name="Worden A.Z."/>
            <person name="Zauner S."/>
            <person name="Barry K."/>
            <person name="Bell C."/>
            <person name="Bharti A.K."/>
            <person name="Crow J.A."/>
            <person name="Grimwood J."/>
            <person name="Kramer R."/>
            <person name="Lindquist E."/>
            <person name="Lucas S."/>
            <person name="Salamov A."/>
            <person name="McFadden G.I."/>
            <person name="Lane C.E."/>
            <person name="Keeling P.J."/>
            <person name="Gray M.W."/>
            <person name="Grigoriev I.V."/>
            <person name="Archibald J.M."/>
        </authorList>
    </citation>
    <scope>NUCLEOTIDE SEQUENCE</scope>
    <source>
        <strain evidence="5 7">CCMP2712</strain>
    </source>
</reference>
<dbReference type="PaxDb" id="55529-EKX31269"/>
<dbReference type="Pfam" id="PF00246">
    <property type="entry name" value="Peptidase_M14"/>
    <property type="match status" value="1"/>
</dbReference>
<dbReference type="InterPro" id="IPR050821">
    <property type="entry name" value="Cytosolic_carboxypeptidase"/>
</dbReference>
<evidence type="ECO:0000256" key="1">
    <source>
        <dbReference type="ARBA" id="ARBA00001947"/>
    </source>
</evidence>
<dbReference type="Proteomes" id="UP000011087">
    <property type="component" value="Unassembled WGS sequence"/>
</dbReference>
<dbReference type="RefSeq" id="XP_005818249.1">
    <property type="nucleotide sequence ID" value="XM_005818192.1"/>
</dbReference>
<dbReference type="PANTHER" id="PTHR12756">
    <property type="entry name" value="CYTOSOLIC CARBOXYPEPTIDASE"/>
    <property type="match status" value="1"/>
</dbReference>
<dbReference type="eggNOG" id="KOG3641">
    <property type="taxonomic scope" value="Eukaryota"/>
</dbReference>
<keyword evidence="7" id="KW-1185">Reference proteome</keyword>
<dbReference type="GO" id="GO:0006508">
    <property type="term" value="P:proteolysis"/>
    <property type="evidence" value="ECO:0007669"/>
    <property type="project" value="InterPro"/>
</dbReference>
<dbReference type="KEGG" id="gtt:GUITHDRAFT_83271"/>
<comment type="cofactor">
    <cofactor evidence="1">
        <name>Zn(2+)</name>
        <dbReference type="ChEBI" id="CHEBI:29105"/>
    </cofactor>
</comment>
<dbReference type="EMBL" id="JH993316">
    <property type="protein sequence ID" value="EKX31269.1"/>
    <property type="molecule type" value="Genomic_DNA"/>
</dbReference>
<dbReference type="SUPFAM" id="SSF53187">
    <property type="entry name" value="Zn-dependent exopeptidases"/>
    <property type="match status" value="1"/>
</dbReference>
<evidence type="ECO:0000313" key="5">
    <source>
        <dbReference type="EMBL" id="EKX31269.1"/>
    </source>
</evidence>
<dbReference type="OMA" id="RAMNIFM"/>
<evidence type="ECO:0000256" key="2">
    <source>
        <dbReference type="ARBA" id="ARBA00005988"/>
    </source>
</evidence>
<evidence type="ECO:0000313" key="6">
    <source>
        <dbReference type="EnsemblProtists" id="EKX31269"/>
    </source>
</evidence>
<dbReference type="OrthoDB" id="10253041at2759"/>
<dbReference type="Gene3D" id="3.40.630.10">
    <property type="entry name" value="Zn peptidases"/>
    <property type="match status" value="1"/>
</dbReference>
<dbReference type="InterPro" id="IPR000834">
    <property type="entry name" value="Peptidase_M14"/>
</dbReference>
<dbReference type="InterPro" id="IPR040626">
    <property type="entry name" value="Pepdidase_M14_N"/>
</dbReference>
<dbReference type="PANTHER" id="PTHR12756:SF11">
    <property type="entry name" value="CYTOSOLIC CARBOXYPEPTIDASE 1"/>
    <property type="match status" value="1"/>
</dbReference>
<dbReference type="PROSITE" id="PS52035">
    <property type="entry name" value="PEPTIDASE_M14"/>
    <property type="match status" value="1"/>
</dbReference>
<dbReference type="GeneID" id="17287990"/>
<sequence length="329" mass="38098">MSPPLEALRSTISPDATLVFESRFESGNLEKAVRVNEWEYDLELSTDFNTRGHTQWFYFSISNTRKDQPYKFNIINFYKSDSLYNHGLLPVVYSEKRSTEGDGIGWYRAGENVCYYPNTTKRKDKKARRCFHRQAFTSLRFPSLDRVYIAHCYPFTFTDLRNHIDQIQSDPNKASKIRRKRMCDTEAGNICEILTLTSQVVDPEVLRSRKVIAISARVHPGETNSSWMMKGLLDFLLSGCETADNLLDTFIFKIVPMLNPDGVIIGNYRCGLGGNDLNRITKGQEHPLQNPMKFLLDLRYMRSEKEIVLFIDLHGHSRKNNIFCYGCDR</sequence>
<reference evidence="6" key="3">
    <citation type="submission" date="2015-06" db="UniProtKB">
        <authorList>
            <consortium name="EnsemblProtists"/>
        </authorList>
    </citation>
    <scope>IDENTIFICATION</scope>
</reference>
<dbReference type="Gene3D" id="2.60.40.3120">
    <property type="match status" value="1"/>
</dbReference>
<dbReference type="HOGENOM" id="CLU_007523_4_0_1"/>
<protein>
    <recommendedName>
        <fullName evidence="4">Peptidase M14 domain-containing protein</fullName>
    </recommendedName>
</protein>
<gene>
    <name evidence="5" type="ORF">GUITHDRAFT_83271</name>
</gene>
<comment type="similarity">
    <text evidence="2 3">Belongs to the peptidase M14 family.</text>
</comment>
<name>L1I5Y5_GUITC</name>
<accession>L1I5Y5</accession>
<reference evidence="7" key="2">
    <citation type="submission" date="2012-11" db="EMBL/GenBank/DDBJ databases">
        <authorList>
            <person name="Kuo A."/>
            <person name="Curtis B.A."/>
            <person name="Tanifuji G."/>
            <person name="Burki F."/>
            <person name="Gruber A."/>
            <person name="Irimia M."/>
            <person name="Maruyama S."/>
            <person name="Arias M.C."/>
            <person name="Ball S.G."/>
            <person name="Gile G.H."/>
            <person name="Hirakawa Y."/>
            <person name="Hopkins J.F."/>
            <person name="Rensing S.A."/>
            <person name="Schmutz J."/>
            <person name="Symeonidi A."/>
            <person name="Elias M."/>
            <person name="Eveleigh R.J."/>
            <person name="Herman E.K."/>
            <person name="Klute M.J."/>
            <person name="Nakayama T."/>
            <person name="Obornik M."/>
            <person name="Reyes-Prieto A."/>
            <person name="Armbrust E.V."/>
            <person name="Aves S.J."/>
            <person name="Beiko R.G."/>
            <person name="Coutinho P."/>
            <person name="Dacks J.B."/>
            <person name="Durnford D.G."/>
            <person name="Fast N.M."/>
            <person name="Green B.R."/>
            <person name="Grisdale C."/>
            <person name="Hempe F."/>
            <person name="Henrissat B."/>
            <person name="Hoppner M.P."/>
            <person name="Ishida K.-I."/>
            <person name="Kim E."/>
            <person name="Koreny L."/>
            <person name="Kroth P.G."/>
            <person name="Liu Y."/>
            <person name="Malik S.-B."/>
            <person name="Maier U.G."/>
            <person name="McRose D."/>
            <person name="Mock T."/>
            <person name="Neilson J.A."/>
            <person name="Onodera N.T."/>
            <person name="Poole A.M."/>
            <person name="Pritham E.J."/>
            <person name="Richards T.A."/>
            <person name="Rocap G."/>
            <person name="Roy S.W."/>
            <person name="Sarai C."/>
            <person name="Schaack S."/>
            <person name="Shirato S."/>
            <person name="Slamovits C.H."/>
            <person name="Spencer D.F."/>
            <person name="Suzuki S."/>
            <person name="Worden A.Z."/>
            <person name="Zauner S."/>
            <person name="Barry K."/>
            <person name="Bell C."/>
            <person name="Bharti A.K."/>
            <person name="Crow J.A."/>
            <person name="Grimwood J."/>
            <person name="Kramer R."/>
            <person name="Lindquist E."/>
            <person name="Lucas S."/>
            <person name="Salamov A."/>
            <person name="McFadden G.I."/>
            <person name="Lane C.E."/>
            <person name="Keeling P.J."/>
            <person name="Gray M.W."/>
            <person name="Grigoriev I.V."/>
            <person name="Archibald J.M."/>
        </authorList>
    </citation>
    <scope>NUCLEOTIDE SEQUENCE</scope>
    <source>
        <strain evidence="7">CCMP2712</strain>
    </source>
</reference>
<dbReference type="GO" id="GO:0004181">
    <property type="term" value="F:metallocarboxypeptidase activity"/>
    <property type="evidence" value="ECO:0007669"/>
    <property type="project" value="InterPro"/>
</dbReference>
<evidence type="ECO:0000256" key="3">
    <source>
        <dbReference type="PROSITE-ProRule" id="PRU01379"/>
    </source>
</evidence>